<reference evidence="2" key="2">
    <citation type="submission" date="2023-05" db="EMBL/GenBank/DDBJ databases">
        <authorList>
            <person name="Schelkunov M.I."/>
        </authorList>
    </citation>
    <scope>NUCLEOTIDE SEQUENCE</scope>
    <source>
        <strain evidence="2">Hsosn_3</strain>
        <tissue evidence="2">Leaf</tissue>
    </source>
</reference>
<gene>
    <name evidence="2" type="ORF">POM88_008862</name>
</gene>
<dbReference type="PANTHER" id="PTHR31672:SF13">
    <property type="entry name" value="F-BOX PROTEIN CPR30-LIKE"/>
    <property type="match status" value="1"/>
</dbReference>
<comment type="caution">
    <text evidence="2">The sequence shown here is derived from an EMBL/GenBank/DDBJ whole genome shotgun (WGS) entry which is preliminary data.</text>
</comment>
<reference evidence="2" key="1">
    <citation type="submission" date="2023-02" db="EMBL/GenBank/DDBJ databases">
        <title>Genome of toxic invasive species Heracleum sosnowskyi carries increased number of genes despite the absence of recent whole-genome duplications.</title>
        <authorList>
            <person name="Schelkunov M."/>
            <person name="Shtratnikova V."/>
            <person name="Makarenko M."/>
            <person name="Klepikova A."/>
            <person name="Omelchenko D."/>
            <person name="Novikova G."/>
            <person name="Obukhova E."/>
            <person name="Bogdanov V."/>
            <person name="Penin A."/>
            <person name="Logacheva M."/>
        </authorList>
    </citation>
    <scope>NUCLEOTIDE SEQUENCE</scope>
    <source>
        <strain evidence="2">Hsosn_3</strain>
        <tissue evidence="2">Leaf</tissue>
    </source>
</reference>
<feature type="domain" description="F-box associated beta-propeller type 3" evidence="1">
    <location>
        <begin position="93"/>
        <end position="262"/>
    </location>
</feature>
<sequence>MAKKSLAHLPEGMITEIFIRLPVKSLLQCNITTSWNDPTILNIINVHKLAFLTSEPVDHMPGGLEQQQQRRQQQLVNMALGDANRQDLSTSPVQFVRLGMPCLYKYSRFYSCCNGIICFGDMALNAVYLWNPSIRKGKELLPARGGSKSPPLTIGLGYDALSSDYKVPVLKNWMKNIQSNIKPINVFVNGVLYFDGGDELVSFDMHEEVVRLISFPSFIRRRRSNVLDFEGSVAMVFESGTGVDLWTLYNVSDKVSWTKKVSIEYGLDDPDTEIWLSCYLGAKQFFGSKLLNGNYFLYEVLYDSEKIETKFYGLEEDATGNQRSAYID</sequence>
<dbReference type="PANTHER" id="PTHR31672">
    <property type="entry name" value="BNACNNG10540D PROTEIN"/>
    <property type="match status" value="1"/>
</dbReference>
<protein>
    <recommendedName>
        <fullName evidence="1">F-box associated beta-propeller type 3 domain-containing protein</fullName>
    </recommendedName>
</protein>
<name>A0AAD8J8T2_9APIA</name>
<dbReference type="InterPro" id="IPR013187">
    <property type="entry name" value="F-box-assoc_dom_typ3"/>
</dbReference>
<dbReference type="Pfam" id="PF08268">
    <property type="entry name" value="FBA_3"/>
    <property type="match status" value="1"/>
</dbReference>
<evidence type="ECO:0000313" key="2">
    <source>
        <dbReference type="EMBL" id="KAK1398999.1"/>
    </source>
</evidence>
<evidence type="ECO:0000259" key="1">
    <source>
        <dbReference type="Pfam" id="PF08268"/>
    </source>
</evidence>
<dbReference type="AlphaFoldDB" id="A0AAD8J8T2"/>
<dbReference type="EMBL" id="JAUIZM010000002">
    <property type="protein sequence ID" value="KAK1398999.1"/>
    <property type="molecule type" value="Genomic_DNA"/>
</dbReference>
<proteinExistence type="predicted"/>
<keyword evidence="3" id="KW-1185">Reference proteome</keyword>
<organism evidence="2 3">
    <name type="scientific">Heracleum sosnowskyi</name>
    <dbReference type="NCBI Taxonomy" id="360622"/>
    <lineage>
        <taxon>Eukaryota</taxon>
        <taxon>Viridiplantae</taxon>
        <taxon>Streptophyta</taxon>
        <taxon>Embryophyta</taxon>
        <taxon>Tracheophyta</taxon>
        <taxon>Spermatophyta</taxon>
        <taxon>Magnoliopsida</taxon>
        <taxon>eudicotyledons</taxon>
        <taxon>Gunneridae</taxon>
        <taxon>Pentapetalae</taxon>
        <taxon>asterids</taxon>
        <taxon>campanulids</taxon>
        <taxon>Apiales</taxon>
        <taxon>Apiaceae</taxon>
        <taxon>Apioideae</taxon>
        <taxon>apioid superclade</taxon>
        <taxon>Tordylieae</taxon>
        <taxon>Tordyliinae</taxon>
        <taxon>Heracleum</taxon>
    </lineage>
</organism>
<dbReference type="Proteomes" id="UP001237642">
    <property type="component" value="Unassembled WGS sequence"/>
</dbReference>
<evidence type="ECO:0000313" key="3">
    <source>
        <dbReference type="Proteomes" id="UP001237642"/>
    </source>
</evidence>
<accession>A0AAD8J8T2</accession>
<dbReference type="InterPro" id="IPR050796">
    <property type="entry name" value="SCF_F-box_component"/>
</dbReference>